<evidence type="ECO:0000313" key="2">
    <source>
        <dbReference type="Proteomes" id="UP000006729"/>
    </source>
</evidence>
<dbReference type="AlphaFoldDB" id="A0A3N7FX25"/>
<proteinExistence type="predicted"/>
<keyword evidence="2" id="KW-1185">Reference proteome</keyword>
<sequence length="60" mass="6950">MGRHALLGGKTCRNNMEGGVCSAGTRRKPVGLERKRKSREDEVVAQLRRERRNYFLMLFN</sequence>
<dbReference type="EMBL" id="CM009294">
    <property type="protein sequence ID" value="RQO91001.1"/>
    <property type="molecule type" value="Genomic_DNA"/>
</dbReference>
<name>A0A3N7FX25_POPTR</name>
<accession>A0A3N7FX25</accession>
<organism evidence="1 2">
    <name type="scientific">Populus trichocarpa</name>
    <name type="common">Western balsam poplar</name>
    <name type="synonym">Populus balsamifera subsp. trichocarpa</name>
    <dbReference type="NCBI Taxonomy" id="3694"/>
    <lineage>
        <taxon>Eukaryota</taxon>
        <taxon>Viridiplantae</taxon>
        <taxon>Streptophyta</taxon>
        <taxon>Embryophyta</taxon>
        <taxon>Tracheophyta</taxon>
        <taxon>Spermatophyta</taxon>
        <taxon>Magnoliopsida</taxon>
        <taxon>eudicotyledons</taxon>
        <taxon>Gunneridae</taxon>
        <taxon>Pentapetalae</taxon>
        <taxon>rosids</taxon>
        <taxon>fabids</taxon>
        <taxon>Malpighiales</taxon>
        <taxon>Salicaceae</taxon>
        <taxon>Saliceae</taxon>
        <taxon>Populus</taxon>
    </lineage>
</organism>
<dbReference type="InParanoid" id="A0A3N7FX25"/>
<reference evidence="1 2" key="1">
    <citation type="journal article" date="2006" name="Science">
        <title>The genome of black cottonwood, Populus trichocarpa (Torr. &amp; Gray).</title>
        <authorList>
            <person name="Tuskan G.A."/>
            <person name="Difazio S."/>
            <person name="Jansson S."/>
            <person name="Bohlmann J."/>
            <person name="Grigoriev I."/>
            <person name="Hellsten U."/>
            <person name="Putnam N."/>
            <person name="Ralph S."/>
            <person name="Rombauts S."/>
            <person name="Salamov A."/>
            <person name="Schein J."/>
            <person name="Sterck L."/>
            <person name="Aerts A."/>
            <person name="Bhalerao R.R."/>
            <person name="Bhalerao R.P."/>
            <person name="Blaudez D."/>
            <person name="Boerjan W."/>
            <person name="Brun A."/>
            <person name="Brunner A."/>
            <person name="Busov V."/>
            <person name="Campbell M."/>
            <person name="Carlson J."/>
            <person name="Chalot M."/>
            <person name="Chapman J."/>
            <person name="Chen G.L."/>
            <person name="Cooper D."/>
            <person name="Coutinho P.M."/>
            <person name="Couturier J."/>
            <person name="Covert S."/>
            <person name="Cronk Q."/>
            <person name="Cunningham R."/>
            <person name="Davis J."/>
            <person name="Degroeve S."/>
            <person name="Dejardin A."/>
            <person name="Depamphilis C."/>
            <person name="Detter J."/>
            <person name="Dirks B."/>
            <person name="Dubchak I."/>
            <person name="Duplessis S."/>
            <person name="Ehlting J."/>
            <person name="Ellis B."/>
            <person name="Gendler K."/>
            <person name="Goodstein D."/>
            <person name="Gribskov M."/>
            <person name="Grimwood J."/>
            <person name="Groover A."/>
            <person name="Gunter L."/>
            <person name="Hamberger B."/>
            <person name="Heinze B."/>
            <person name="Helariutta Y."/>
            <person name="Henrissat B."/>
            <person name="Holligan D."/>
            <person name="Holt R."/>
            <person name="Huang W."/>
            <person name="Islam-Faridi N."/>
            <person name="Jones S."/>
            <person name="Jones-Rhoades M."/>
            <person name="Jorgensen R."/>
            <person name="Joshi C."/>
            <person name="Kangasjarvi J."/>
            <person name="Karlsson J."/>
            <person name="Kelleher C."/>
            <person name="Kirkpatrick R."/>
            <person name="Kirst M."/>
            <person name="Kohler A."/>
            <person name="Kalluri U."/>
            <person name="Larimer F."/>
            <person name="Leebens-Mack J."/>
            <person name="Leple J.C."/>
            <person name="Locascio P."/>
            <person name="Lou Y."/>
            <person name="Lucas S."/>
            <person name="Martin F."/>
            <person name="Montanini B."/>
            <person name="Napoli C."/>
            <person name="Nelson D.R."/>
            <person name="Nelson C."/>
            <person name="Nieminen K."/>
            <person name="Nilsson O."/>
            <person name="Pereda V."/>
            <person name="Peter G."/>
            <person name="Philippe R."/>
            <person name="Pilate G."/>
            <person name="Poliakov A."/>
            <person name="Razumovskaya J."/>
            <person name="Richardson P."/>
            <person name="Rinaldi C."/>
            <person name="Ritland K."/>
            <person name="Rouze P."/>
            <person name="Ryaboy D."/>
            <person name="Schmutz J."/>
            <person name="Schrader J."/>
            <person name="Segerman B."/>
            <person name="Shin H."/>
            <person name="Siddiqui A."/>
            <person name="Sterky F."/>
            <person name="Terry A."/>
            <person name="Tsai C.J."/>
            <person name="Uberbacher E."/>
            <person name="Unneberg P."/>
            <person name="Vahala J."/>
            <person name="Wall K."/>
            <person name="Wessler S."/>
            <person name="Yang G."/>
            <person name="Yin T."/>
            <person name="Douglas C."/>
            <person name="Marra M."/>
            <person name="Sandberg G."/>
            <person name="Van de Peer Y."/>
            <person name="Rokhsar D."/>
        </authorList>
    </citation>
    <scope>NUCLEOTIDE SEQUENCE [LARGE SCALE GENOMIC DNA]</scope>
    <source>
        <strain evidence="2">cv. Nisqually</strain>
    </source>
</reference>
<protein>
    <submittedName>
        <fullName evidence="1">Uncharacterized protein</fullName>
    </submittedName>
</protein>
<gene>
    <name evidence="1" type="ORF">POPTR_005G240350</name>
</gene>
<evidence type="ECO:0000313" key="1">
    <source>
        <dbReference type="EMBL" id="RQO91001.1"/>
    </source>
</evidence>
<dbReference type="Proteomes" id="UP000006729">
    <property type="component" value="Chromosome 5"/>
</dbReference>